<dbReference type="Gene3D" id="3.30.1330.60">
    <property type="entry name" value="OmpA-like domain"/>
    <property type="match status" value="1"/>
</dbReference>
<organism evidence="2 3">
    <name type="scientific">Leptospira bandrabouensis</name>
    <dbReference type="NCBI Taxonomy" id="2484903"/>
    <lineage>
        <taxon>Bacteria</taxon>
        <taxon>Pseudomonadati</taxon>
        <taxon>Spirochaetota</taxon>
        <taxon>Spirochaetia</taxon>
        <taxon>Leptospirales</taxon>
        <taxon>Leptospiraceae</taxon>
        <taxon>Leptospira</taxon>
    </lineage>
</organism>
<dbReference type="OrthoDB" id="344612at2"/>
<name>A0A6H3NQ84_9LEPT</name>
<feature type="domain" description="OmpA-like" evidence="1">
    <location>
        <begin position="317"/>
        <end position="409"/>
    </location>
</feature>
<dbReference type="Pfam" id="PF00691">
    <property type="entry name" value="OmpA"/>
    <property type="match status" value="1"/>
</dbReference>
<gene>
    <name evidence="2" type="ORF">EHR08_19395</name>
</gene>
<evidence type="ECO:0000313" key="2">
    <source>
        <dbReference type="EMBL" id="TGN10811.1"/>
    </source>
</evidence>
<dbReference type="SUPFAM" id="SSF103088">
    <property type="entry name" value="OmpA-like"/>
    <property type="match status" value="1"/>
</dbReference>
<dbReference type="AlphaFoldDB" id="A0A6H3NQ84"/>
<keyword evidence="3" id="KW-1185">Reference proteome</keyword>
<comment type="caution">
    <text evidence="2">The sequence shown here is derived from an EMBL/GenBank/DDBJ whole genome shotgun (WGS) entry which is preliminary data.</text>
</comment>
<protein>
    <recommendedName>
        <fullName evidence="1">OmpA-like domain-containing protein</fullName>
    </recommendedName>
</protein>
<dbReference type="RefSeq" id="WP_135743407.1">
    <property type="nucleotide sequence ID" value="NZ_JAIZBL010000002.1"/>
</dbReference>
<dbReference type="InterPro" id="IPR036737">
    <property type="entry name" value="OmpA-like_sf"/>
</dbReference>
<reference evidence="2" key="1">
    <citation type="journal article" date="2019" name="PLoS Negl. Trop. Dis.">
        <title>Revisiting the worldwide diversity of Leptospira species in the environment.</title>
        <authorList>
            <person name="Vincent A.T."/>
            <person name="Schiettekatte O."/>
            <person name="Bourhy P."/>
            <person name="Veyrier F.J."/>
            <person name="Picardeau M."/>
        </authorList>
    </citation>
    <scope>NUCLEOTIDE SEQUENCE [LARGE SCALE GENOMIC DNA]</scope>
    <source>
        <strain evidence="2">201601109</strain>
    </source>
</reference>
<dbReference type="InterPro" id="IPR006665">
    <property type="entry name" value="OmpA-like"/>
</dbReference>
<dbReference type="EMBL" id="RQHU01000025">
    <property type="protein sequence ID" value="TGN10811.1"/>
    <property type="molecule type" value="Genomic_DNA"/>
</dbReference>
<sequence length="420" mass="47808">MQKMKWKYSYIYSGVLLFFLVTSLYAEGFDRGSLVFYGFGSYGLGNHSGSMEKSVESTNQPNFLMLNSPFVETSYRVGNYIAYTEFVKNRTELSSHGGELGFEYGLFRYFGIGLSYSNQTITSSYFRAIEERNIILLSYMGTNVSTQLEKLNLGDTYDLAVQKRRTVFSGNSGNLNLFFHFLPNNAVDPYIRVGGGIGYEQLYGGNLNRIFGAIGIRYHFDSLFFFSTEVEHSNVYIVKYEPPSSGHRNKGNYEETFFKLGLGVHFSLLDNNVPSNDLESQKTTVIDSVGSEIPYQSKEQVTETRLERFVFLASEIFDLPSSRIHLEGRARLDAIARSLENEYKEFDVLIITYTTPFKEDLPGNYENYDLGFERSQAISRILRDKGVNAKRIIDSTQGSAMYNVDSKEKVVIELRKKSGK</sequence>
<evidence type="ECO:0000313" key="3">
    <source>
        <dbReference type="Proteomes" id="UP000297649"/>
    </source>
</evidence>
<accession>A0A6H3NQ84</accession>
<dbReference type="Proteomes" id="UP000297649">
    <property type="component" value="Unassembled WGS sequence"/>
</dbReference>
<evidence type="ECO:0000259" key="1">
    <source>
        <dbReference type="Pfam" id="PF00691"/>
    </source>
</evidence>
<proteinExistence type="predicted"/>